<dbReference type="STRING" id="55209.HA50_21995"/>
<evidence type="ECO:0000256" key="3">
    <source>
        <dbReference type="ARBA" id="ARBA00022741"/>
    </source>
</evidence>
<sequence>MLIGVIADDFTGASDIAVTLSKGIAGEGGLKTTLYLTTPEQAASPDVEAGVIALKSRSVPAAEAVALSLAACRWLLDQGCQQIVFKYCSTFDSTAEGNIGPVAEALASLLGEKAVPVCPSFPAMGRTVYQGHLFVQDRLLNESGMEHHPLTPMKDADIRRVLKQQSTRTPGFIAWQTVHQGAEALREALNKSAANGDTLTVIDALSDEDLITIAKASADSRLLTGGSGIAMGLPHNFIVRGLASGSQSDVPHIDGPEAILVGSCSSTTLRQISEHAKSHPVMMVSVDDVMTGKVNAAQLVDFIQTNQGKSPLVFTSGDKADVARAQNTYGREQVSSMLDALFGSTAKNLVDSGIRRLVVGGGETSGAVVSALHLGELKIGNEIDTGVPALLSPGEKPLALALKSGNFGSADFFSKAVTTLQGK</sequence>
<dbReference type="EC" id="2.7.1.217" evidence="10"/>
<organism evidence="15 16">
    <name type="scientific">Pantoea cypripedii</name>
    <name type="common">Pectobacterium cypripedii</name>
    <name type="synonym">Erwinia cypripedii</name>
    <dbReference type="NCBI Taxonomy" id="55209"/>
    <lineage>
        <taxon>Bacteria</taxon>
        <taxon>Pseudomonadati</taxon>
        <taxon>Pseudomonadota</taxon>
        <taxon>Gammaproteobacteria</taxon>
        <taxon>Enterobacterales</taxon>
        <taxon>Erwiniaceae</taxon>
        <taxon>Pantoea</taxon>
    </lineage>
</organism>
<keyword evidence="16" id="KW-1185">Reference proteome</keyword>
<evidence type="ECO:0000256" key="12">
    <source>
        <dbReference type="ARBA" id="ARBA00041377"/>
    </source>
</evidence>
<feature type="domain" description="Four-carbon acid sugar kinase N-terminal" evidence="13">
    <location>
        <begin position="3"/>
        <end position="233"/>
    </location>
</feature>
<evidence type="ECO:0000259" key="13">
    <source>
        <dbReference type="Pfam" id="PF07005"/>
    </source>
</evidence>
<keyword evidence="5" id="KW-0067">ATP-binding</keyword>
<comment type="caution">
    <text evidence="15">The sequence shown here is derived from an EMBL/GenBank/DDBJ whole genome shotgun (WGS) entry which is preliminary data.</text>
</comment>
<comment type="catalytic activity">
    <reaction evidence="8">
        <text>3-dehydro-D-erythronate + ATP = 3-dehydro-4-O-phospho-D-erythronate + ADP + H(+)</text>
        <dbReference type="Rhea" id="RHEA:52556"/>
        <dbReference type="ChEBI" id="CHEBI:15378"/>
        <dbReference type="ChEBI" id="CHEBI:30616"/>
        <dbReference type="ChEBI" id="CHEBI:57958"/>
        <dbReference type="ChEBI" id="CHEBI:136593"/>
        <dbReference type="ChEBI" id="CHEBI:456216"/>
        <dbReference type="EC" id="2.7.1.217"/>
    </reaction>
</comment>
<evidence type="ECO:0000256" key="11">
    <source>
        <dbReference type="ARBA" id="ARBA00039461"/>
    </source>
</evidence>
<evidence type="ECO:0000256" key="2">
    <source>
        <dbReference type="ARBA" id="ARBA00022679"/>
    </source>
</evidence>
<reference evidence="15 16" key="1">
    <citation type="journal article" date="2017" name="Antonie Van Leeuwenhoek">
        <title>Phylogenomic resolution of the bacterial genus Pantoea and its relationship with Erwinia and Tatumella.</title>
        <authorList>
            <person name="Palmer M."/>
            <person name="Steenkamp E.T."/>
            <person name="Coetzee M.P."/>
            <person name="Chan W.Y."/>
            <person name="van Zyl E."/>
            <person name="De Maayer P."/>
            <person name="Coutinho T.A."/>
            <person name="Blom J."/>
            <person name="Smits T.H."/>
            <person name="Duffy B."/>
            <person name="Venter S.N."/>
        </authorList>
    </citation>
    <scope>NUCLEOTIDE SEQUENCE [LARGE SCALE GENOMIC DNA]</scope>
    <source>
        <strain evidence="15 16">LMG 2657</strain>
    </source>
</reference>
<dbReference type="GO" id="GO:0005524">
    <property type="term" value="F:ATP binding"/>
    <property type="evidence" value="ECO:0007669"/>
    <property type="project" value="UniProtKB-KW"/>
</dbReference>
<dbReference type="OrthoDB" id="191465at2"/>
<name>A0A1X1EKG8_PANCY</name>
<comment type="function">
    <text evidence="9">Catalyzes the ATP-dependent phosphorylation of 3-oxo-tetronate to 3-oxo-tetronate 4-phosphate.</text>
</comment>
<dbReference type="InterPro" id="IPR010737">
    <property type="entry name" value="4-carb_acid_sugar_kinase_N"/>
</dbReference>
<evidence type="ECO:0000256" key="8">
    <source>
        <dbReference type="ARBA" id="ARBA00036346"/>
    </source>
</evidence>
<evidence type="ECO:0000256" key="9">
    <source>
        <dbReference type="ARBA" id="ARBA00037335"/>
    </source>
</evidence>
<protein>
    <recommendedName>
        <fullName evidence="11">3-oxo-tetronate kinase</fullName>
        <ecNumber evidence="10">2.7.1.217</ecNumber>
    </recommendedName>
    <alternativeName>
        <fullName evidence="12">3-dehydrotetronate 4-kinase</fullName>
    </alternativeName>
</protein>
<dbReference type="InterPro" id="IPR050007">
    <property type="entry name" value="OtnK"/>
</dbReference>
<dbReference type="GO" id="GO:0016301">
    <property type="term" value="F:kinase activity"/>
    <property type="evidence" value="ECO:0007669"/>
    <property type="project" value="UniProtKB-KW"/>
</dbReference>
<keyword evidence="6" id="KW-0119">Carbohydrate metabolism</keyword>
<evidence type="ECO:0000313" key="16">
    <source>
        <dbReference type="Proteomes" id="UP000193749"/>
    </source>
</evidence>
<dbReference type="Gene3D" id="3.40.50.10840">
    <property type="entry name" value="Putative sugar-binding, N-terminal domain"/>
    <property type="match status" value="1"/>
</dbReference>
<dbReference type="RefSeq" id="WP_084879033.1">
    <property type="nucleotide sequence ID" value="NZ_JAGGMY010000002.1"/>
</dbReference>
<evidence type="ECO:0000256" key="6">
    <source>
        <dbReference type="ARBA" id="ARBA00023277"/>
    </source>
</evidence>
<evidence type="ECO:0000256" key="1">
    <source>
        <dbReference type="ARBA" id="ARBA00005715"/>
    </source>
</evidence>
<gene>
    <name evidence="15" type="ORF">HA50_21995</name>
</gene>
<dbReference type="SUPFAM" id="SSF142764">
    <property type="entry name" value="YgbK-like"/>
    <property type="match status" value="1"/>
</dbReference>
<evidence type="ECO:0000256" key="4">
    <source>
        <dbReference type="ARBA" id="ARBA00022777"/>
    </source>
</evidence>
<evidence type="ECO:0000256" key="5">
    <source>
        <dbReference type="ARBA" id="ARBA00022840"/>
    </source>
</evidence>
<keyword evidence="4" id="KW-0418">Kinase</keyword>
<feature type="domain" description="Four-carbon acid sugar kinase nucleotide binding" evidence="14">
    <location>
        <begin position="258"/>
        <end position="413"/>
    </location>
</feature>
<dbReference type="InterPro" id="IPR037051">
    <property type="entry name" value="4-carb_acid_sugar_kinase_N_sf"/>
</dbReference>
<evidence type="ECO:0000256" key="7">
    <source>
        <dbReference type="ARBA" id="ARBA00035898"/>
    </source>
</evidence>
<evidence type="ECO:0000256" key="10">
    <source>
        <dbReference type="ARBA" id="ARBA00039095"/>
    </source>
</evidence>
<dbReference type="InterPro" id="IPR031475">
    <property type="entry name" value="NBD_C"/>
</dbReference>
<dbReference type="EMBL" id="MLJI01000002">
    <property type="protein sequence ID" value="ORM89322.1"/>
    <property type="molecule type" value="Genomic_DNA"/>
</dbReference>
<keyword evidence="3" id="KW-0547">Nucleotide-binding</keyword>
<keyword evidence="2" id="KW-0808">Transferase</keyword>
<dbReference type="Pfam" id="PF07005">
    <property type="entry name" value="SBD_N"/>
    <property type="match status" value="1"/>
</dbReference>
<evidence type="ECO:0000313" key="15">
    <source>
        <dbReference type="EMBL" id="ORM89322.1"/>
    </source>
</evidence>
<dbReference type="Proteomes" id="UP000193749">
    <property type="component" value="Unassembled WGS sequence"/>
</dbReference>
<comment type="catalytic activity">
    <reaction evidence="7">
        <text>3-dehydro-L-erythronate + ATP = 3-dehydro-4-O-phospho-L-erythronate + ADP + H(+)</text>
        <dbReference type="Rhea" id="RHEA:52552"/>
        <dbReference type="ChEBI" id="CHEBI:15378"/>
        <dbReference type="ChEBI" id="CHEBI:30616"/>
        <dbReference type="ChEBI" id="CHEBI:136592"/>
        <dbReference type="ChEBI" id="CHEBI:136670"/>
        <dbReference type="ChEBI" id="CHEBI:456216"/>
        <dbReference type="EC" id="2.7.1.217"/>
    </reaction>
</comment>
<proteinExistence type="inferred from homology"/>
<dbReference type="AlphaFoldDB" id="A0A1X1EKG8"/>
<accession>A0A1X1EKG8</accession>
<evidence type="ECO:0000259" key="14">
    <source>
        <dbReference type="Pfam" id="PF17042"/>
    </source>
</evidence>
<dbReference type="Pfam" id="PF17042">
    <property type="entry name" value="NBD_C"/>
    <property type="match status" value="1"/>
</dbReference>
<dbReference type="NCBIfam" id="NF043035">
    <property type="entry name" value="OxoTetrKin"/>
    <property type="match status" value="1"/>
</dbReference>
<dbReference type="InterPro" id="IPR042213">
    <property type="entry name" value="NBD_C_sf"/>
</dbReference>
<dbReference type="Gene3D" id="3.40.980.20">
    <property type="entry name" value="Four-carbon acid sugar kinase, nucleotide binding domain"/>
    <property type="match status" value="1"/>
</dbReference>
<comment type="similarity">
    <text evidence="1">Belongs to the four-carbon acid sugar kinase family.</text>
</comment>